<dbReference type="KEGG" id="ccro:CMC5_067150"/>
<evidence type="ECO:0000256" key="1">
    <source>
        <dbReference type="ARBA" id="ARBA00006817"/>
    </source>
</evidence>
<dbReference type="AlphaFoldDB" id="A0A0K1ENT5"/>
<dbReference type="InterPro" id="IPR023393">
    <property type="entry name" value="START-like_dom_sf"/>
</dbReference>
<dbReference type="Pfam" id="PF08327">
    <property type="entry name" value="AHSA1"/>
    <property type="match status" value="1"/>
</dbReference>
<proteinExistence type="inferred from homology"/>
<reference evidence="3 4" key="1">
    <citation type="submission" date="2015-07" db="EMBL/GenBank/DDBJ databases">
        <title>Genome analysis of myxobacterium Chondromyces crocatus Cm c5 reveals a high potential for natural compound synthesis and the genetic basis for the loss of fruiting body formation.</title>
        <authorList>
            <person name="Zaburannyi N."/>
            <person name="Bunk B."/>
            <person name="Maier J."/>
            <person name="Overmann J."/>
            <person name="Mueller R."/>
        </authorList>
    </citation>
    <scope>NUCLEOTIDE SEQUENCE [LARGE SCALE GENOMIC DNA]</scope>
    <source>
        <strain evidence="3 4">Cm c5</strain>
    </source>
</reference>
<comment type="similarity">
    <text evidence="1">Belongs to the AHA1 family.</text>
</comment>
<evidence type="ECO:0000259" key="2">
    <source>
        <dbReference type="Pfam" id="PF08327"/>
    </source>
</evidence>
<dbReference type="RefSeq" id="WP_050434113.1">
    <property type="nucleotide sequence ID" value="NZ_CP012159.1"/>
</dbReference>
<organism evidence="3 4">
    <name type="scientific">Chondromyces crocatus</name>
    <dbReference type="NCBI Taxonomy" id="52"/>
    <lineage>
        <taxon>Bacteria</taxon>
        <taxon>Pseudomonadati</taxon>
        <taxon>Myxococcota</taxon>
        <taxon>Polyangia</taxon>
        <taxon>Polyangiales</taxon>
        <taxon>Polyangiaceae</taxon>
        <taxon>Chondromyces</taxon>
    </lineage>
</organism>
<dbReference type="InterPro" id="IPR013538">
    <property type="entry name" value="ASHA1/2-like_C"/>
</dbReference>
<sequence length="144" mass="16114">MKKPEHLFAMVRTIDASPEAVYAAWTQPEIMRRWFATVVEADVRVGGRYRIENHETDGTVNVHAGEYLVLEPGRRIVMTFQHVGATPNTDYFDEFVSVTLRPLPSGMTELTLENGWDGLGPGDDGLEALKQGWGEWLDLLAAVL</sequence>
<dbReference type="EMBL" id="CP012159">
    <property type="protein sequence ID" value="AKT42489.1"/>
    <property type="molecule type" value="Genomic_DNA"/>
</dbReference>
<gene>
    <name evidence="3" type="ORF">CMC5_067150</name>
</gene>
<protein>
    <recommendedName>
        <fullName evidence="2">Activator of Hsp90 ATPase homologue 1/2-like C-terminal domain-containing protein</fullName>
    </recommendedName>
</protein>
<dbReference type="SUPFAM" id="SSF55961">
    <property type="entry name" value="Bet v1-like"/>
    <property type="match status" value="1"/>
</dbReference>
<accession>A0A0K1ENT5</accession>
<dbReference type="CDD" id="cd07814">
    <property type="entry name" value="SRPBCC_CalC_Aha1-like"/>
    <property type="match status" value="1"/>
</dbReference>
<dbReference type="Proteomes" id="UP000067626">
    <property type="component" value="Chromosome"/>
</dbReference>
<name>A0A0K1ENT5_CHOCO</name>
<dbReference type="OrthoDB" id="9786557at2"/>
<keyword evidence="4" id="KW-1185">Reference proteome</keyword>
<dbReference type="Gene3D" id="3.30.530.20">
    <property type="match status" value="1"/>
</dbReference>
<evidence type="ECO:0000313" key="4">
    <source>
        <dbReference type="Proteomes" id="UP000067626"/>
    </source>
</evidence>
<dbReference type="STRING" id="52.CMC5_067150"/>
<evidence type="ECO:0000313" key="3">
    <source>
        <dbReference type="EMBL" id="AKT42489.1"/>
    </source>
</evidence>
<feature type="domain" description="Activator of Hsp90 ATPase homologue 1/2-like C-terminal" evidence="2">
    <location>
        <begin position="15"/>
        <end position="144"/>
    </location>
</feature>